<keyword evidence="3" id="KW-1185">Reference proteome</keyword>
<feature type="compositionally biased region" description="Low complexity" evidence="1">
    <location>
        <begin position="23"/>
        <end position="33"/>
    </location>
</feature>
<accession>A0ABR2KSM3</accession>
<evidence type="ECO:0000256" key="1">
    <source>
        <dbReference type="SAM" id="MobiDB-lite"/>
    </source>
</evidence>
<sequence>MSLHFAPNTNFNSSRSKSKKTPTKSSQSFSNQSLMSISELGEKHISQGQEENYEFLQQIKETKADLLVLMGKTKSYSKNTGVSYKDTITPRSQKKAYQKSPFGESLHITDYSYFCTPISKSNK</sequence>
<feature type="region of interest" description="Disordered" evidence="1">
    <location>
        <begin position="80"/>
        <end position="100"/>
    </location>
</feature>
<evidence type="ECO:0000313" key="2">
    <source>
        <dbReference type="EMBL" id="KAK8894011.1"/>
    </source>
</evidence>
<reference evidence="2 3" key="1">
    <citation type="submission" date="2024-04" db="EMBL/GenBank/DDBJ databases">
        <title>Tritrichomonas musculus Genome.</title>
        <authorList>
            <person name="Alves-Ferreira E."/>
            <person name="Grigg M."/>
            <person name="Lorenzi H."/>
            <person name="Galac M."/>
        </authorList>
    </citation>
    <scope>NUCLEOTIDE SEQUENCE [LARGE SCALE GENOMIC DNA]</scope>
    <source>
        <strain evidence="2 3">EAF2021</strain>
    </source>
</reference>
<gene>
    <name evidence="2" type="ORF">M9Y10_022443</name>
</gene>
<dbReference type="Proteomes" id="UP001470230">
    <property type="component" value="Unassembled WGS sequence"/>
</dbReference>
<dbReference type="EMBL" id="JAPFFF010000003">
    <property type="protein sequence ID" value="KAK8894011.1"/>
    <property type="molecule type" value="Genomic_DNA"/>
</dbReference>
<evidence type="ECO:0000313" key="3">
    <source>
        <dbReference type="Proteomes" id="UP001470230"/>
    </source>
</evidence>
<feature type="region of interest" description="Disordered" evidence="1">
    <location>
        <begin position="1"/>
        <end position="33"/>
    </location>
</feature>
<proteinExistence type="predicted"/>
<comment type="caution">
    <text evidence="2">The sequence shown here is derived from an EMBL/GenBank/DDBJ whole genome shotgun (WGS) entry which is preliminary data.</text>
</comment>
<organism evidence="2 3">
    <name type="scientific">Tritrichomonas musculus</name>
    <dbReference type="NCBI Taxonomy" id="1915356"/>
    <lineage>
        <taxon>Eukaryota</taxon>
        <taxon>Metamonada</taxon>
        <taxon>Parabasalia</taxon>
        <taxon>Tritrichomonadida</taxon>
        <taxon>Tritrichomonadidae</taxon>
        <taxon>Tritrichomonas</taxon>
    </lineage>
</organism>
<protein>
    <submittedName>
        <fullName evidence="2">Uncharacterized protein</fullName>
    </submittedName>
</protein>
<name>A0ABR2KSM3_9EUKA</name>